<organism evidence="1 2">
    <name type="scientific">Roseisalinus antarcticus</name>
    <dbReference type="NCBI Taxonomy" id="254357"/>
    <lineage>
        <taxon>Bacteria</taxon>
        <taxon>Pseudomonadati</taxon>
        <taxon>Pseudomonadota</taxon>
        <taxon>Alphaproteobacteria</taxon>
        <taxon>Rhodobacterales</taxon>
        <taxon>Roseobacteraceae</taxon>
        <taxon>Roseisalinus</taxon>
    </lineage>
</organism>
<name>A0A1Y5T0D6_9RHOB</name>
<accession>A0A1Y5T0D6</accession>
<gene>
    <name evidence="1" type="ORF">ROA7023_02324</name>
</gene>
<dbReference type="Proteomes" id="UP000193900">
    <property type="component" value="Unassembled WGS sequence"/>
</dbReference>
<reference evidence="1 2" key="1">
    <citation type="submission" date="2017-03" db="EMBL/GenBank/DDBJ databases">
        <authorList>
            <person name="Afonso C.L."/>
            <person name="Miller P.J."/>
            <person name="Scott M.A."/>
            <person name="Spackman E."/>
            <person name="Goraichik I."/>
            <person name="Dimitrov K.M."/>
            <person name="Suarez D.L."/>
            <person name="Swayne D.E."/>
        </authorList>
    </citation>
    <scope>NUCLEOTIDE SEQUENCE [LARGE SCALE GENOMIC DNA]</scope>
    <source>
        <strain evidence="1 2">CECT 7023</strain>
    </source>
</reference>
<dbReference type="RefSeq" id="WP_200812493.1">
    <property type="nucleotide sequence ID" value="NZ_FWFZ01000010.1"/>
</dbReference>
<keyword evidence="2" id="KW-1185">Reference proteome</keyword>
<proteinExistence type="predicted"/>
<evidence type="ECO:0000313" key="2">
    <source>
        <dbReference type="Proteomes" id="UP000193900"/>
    </source>
</evidence>
<dbReference type="AlphaFoldDB" id="A0A1Y5T0D6"/>
<sequence length="110" mass="11452">MLLIDAEGSWTGGVDTAAAARICDGILSCAYVTAQDRIAPLMAETRALLGPDKTLIAGFLLSHPQVADAADLADRVAAAAPHVDGLNFYNLGLVPPARLRWISKALQGLA</sequence>
<evidence type="ECO:0000313" key="1">
    <source>
        <dbReference type="EMBL" id="SLN52520.1"/>
    </source>
</evidence>
<dbReference type="EMBL" id="FWFZ01000010">
    <property type="protein sequence ID" value="SLN52520.1"/>
    <property type="molecule type" value="Genomic_DNA"/>
</dbReference>
<protein>
    <submittedName>
        <fullName evidence="1">Uncharacterized protein</fullName>
    </submittedName>
</protein>